<name>A0A835YB03_9CHLO</name>
<accession>A0A835YB03</accession>
<protein>
    <recommendedName>
        <fullName evidence="2">K Homology domain-containing protein</fullName>
    </recommendedName>
</protein>
<reference evidence="3" key="1">
    <citation type="journal article" date="2020" name="bioRxiv">
        <title>Comparative genomics of Chlamydomonas.</title>
        <authorList>
            <person name="Craig R.J."/>
            <person name="Hasan A.R."/>
            <person name="Ness R.W."/>
            <person name="Keightley P.D."/>
        </authorList>
    </citation>
    <scope>NUCLEOTIDE SEQUENCE</scope>
    <source>
        <strain evidence="3">CCAP 11/70</strain>
    </source>
</reference>
<dbReference type="PROSITE" id="PS50084">
    <property type="entry name" value="KH_TYPE_1"/>
    <property type="match status" value="1"/>
</dbReference>
<dbReference type="EMBL" id="JAEHOE010000006">
    <property type="protein sequence ID" value="KAG2499607.1"/>
    <property type="molecule type" value="Genomic_DNA"/>
</dbReference>
<evidence type="ECO:0000259" key="2">
    <source>
        <dbReference type="SMART" id="SM00322"/>
    </source>
</evidence>
<evidence type="ECO:0000313" key="4">
    <source>
        <dbReference type="Proteomes" id="UP000612055"/>
    </source>
</evidence>
<dbReference type="Pfam" id="PF00013">
    <property type="entry name" value="KH_1"/>
    <property type="match status" value="1"/>
</dbReference>
<gene>
    <name evidence="3" type="ORF">HYH03_002548</name>
</gene>
<sequence>MVGRVIGKNGETVKALQTYTGATIQIDQSVDPTRVSISGAAYSVNLAVSIVTDIIRGSFKGFALLRQATRPANGRNGYPAFTEPRPVYAPGYGLIPASQLYDDRTAPPPMGTPYGLRPADASLQHVYPLMTSLPTQSGPTLLALQQDAALAQQGTMSLVNAQLQQLGMPTGDLGGLTGGGMQYGEATYIPVMGVAGGGHGGPGAQALQMGTSEDYAMSASHRLIQAAGGGRGGMRPKAWLG</sequence>
<feature type="domain" description="K Homology" evidence="2">
    <location>
        <begin position="2"/>
        <end position="56"/>
    </location>
</feature>
<comment type="caution">
    <text evidence="3">The sequence shown here is derived from an EMBL/GenBank/DDBJ whole genome shotgun (WGS) entry which is preliminary data.</text>
</comment>
<dbReference type="AlphaFoldDB" id="A0A835YB03"/>
<dbReference type="InterPro" id="IPR004088">
    <property type="entry name" value="KH_dom_type_1"/>
</dbReference>
<dbReference type="EMBL" id="JAEHOE010000006">
    <property type="protein sequence ID" value="KAG2499608.1"/>
    <property type="molecule type" value="Genomic_DNA"/>
</dbReference>
<evidence type="ECO:0000313" key="3">
    <source>
        <dbReference type="EMBL" id="KAG2499607.1"/>
    </source>
</evidence>
<dbReference type="InterPro" id="IPR004087">
    <property type="entry name" value="KH_dom"/>
</dbReference>
<dbReference type="OrthoDB" id="5204190at2759"/>
<dbReference type="CDD" id="cd00105">
    <property type="entry name" value="KH-I"/>
    <property type="match status" value="1"/>
</dbReference>
<keyword evidence="1" id="KW-0694">RNA-binding</keyword>
<keyword evidence="4" id="KW-1185">Reference proteome</keyword>
<organism evidence="3 4">
    <name type="scientific">Edaphochlamys debaryana</name>
    <dbReference type="NCBI Taxonomy" id="47281"/>
    <lineage>
        <taxon>Eukaryota</taxon>
        <taxon>Viridiplantae</taxon>
        <taxon>Chlorophyta</taxon>
        <taxon>core chlorophytes</taxon>
        <taxon>Chlorophyceae</taxon>
        <taxon>CS clade</taxon>
        <taxon>Chlamydomonadales</taxon>
        <taxon>Chlamydomonadales incertae sedis</taxon>
        <taxon>Edaphochlamys</taxon>
    </lineage>
</organism>
<dbReference type="SUPFAM" id="SSF54791">
    <property type="entry name" value="Eukaryotic type KH-domain (KH-domain type I)"/>
    <property type="match status" value="1"/>
</dbReference>
<dbReference type="SMART" id="SM00322">
    <property type="entry name" value="KH"/>
    <property type="match status" value="1"/>
</dbReference>
<dbReference type="InterPro" id="IPR036612">
    <property type="entry name" value="KH_dom_type_1_sf"/>
</dbReference>
<evidence type="ECO:0000256" key="1">
    <source>
        <dbReference type="PROSITE-ProRule" id="PRU00117"/>
    </source>
</evidence>
<dbReference type="Proteomes" id="UP000612055">
    <property type="component" value="Unassembled WGS sequence"/>
</dbReference>
<proteinExistence type="predicted"/>
<dbReference type="Gene3D" id="3.30.1370.10">
    <property type="entry name" value="K Homology domain, type 1"/>
    <property type="match status" value="1"/>
</dbReference>
<dbReference type="GO" id="GO:0003723">
    <property type="term" value="F:RNA binding"/>
    <property type="evidence" value="ECO:0007669"/>
    <property type="project" value="UniProtKB-UniRule"/>
</dbReference>